<protein>
    <recommendedName>
        <fullName evidence="6">Reverse transcriptase domain-containing protein</fullName>
    </recommendedName>
</protein>
<feature type="compositionally biased region" description="Polar residues" evidence="3">
    <location>
        <begin position="494"/>
        <end position="507"/>
    </location>
</feature>
<evidence type="ECO:0008006" key="6">
    <source>
        <dbReference type="Google" id="ProtNLM"/>
    </source>
</evidence>
<dbReference type="EMBL" id="AYKW01000024">
    <property type="protein sequence ID" value="PIL28392.1"/>
    <property type="molecule type" value="Genomic_DNA"/>
</dbReference>
<dbReference type="STRING" id="1077348.A0A2G8S3P8"/>
<dbReference type="InterPro" id="IPR010998">
    <property type="entry name" value="Integrase_recombinase_N"/>
</dbReference>
<name>A0A2G8S3P8_9APHY</name>
<gene>
    <name evidence="4" type="ORF">GSI_09543</name>
</gene>
<dbReference type="GO" id="GO:0006310">
    <property type="term" value="P:DNA recombination"/>
    <property type="evidence" value="ECO:0007669"/>
    <property type="project" value="UniProtKB-KW"/>
</dbReference>
<feature type="compositionally biased region" description="Low complexity" evidence="3">
    <location>
        <begin position="478"/>
        <end position="493"/>
    </location>
</feature>
<sequence>MLPPGSQGAIRDISEAFRSIPLHPSQWPGVVVRTGDDEFDVDVCAMFGGRSCVGVYGALADAGADIMRAHGIGPLIKWVDDHMFIRVLREHLPELNRKRADAHTRIKTHGGRRHRGGRLWHEGGLLPDGQIEEFVEDFAFSLGDLSNVSPRSLDDCRYSYVLQDIDSISQRLGLVWEQEKDQDFSTKPEFTGLVWDLVEWRVALAQKKRVKYLAVLDEFRAQPLHTLQELQSLHGKLIYATLVVPSGRPYLVQLEAAMAVAADRPYVPRAPPKRLAADLDWWIDRLRRGSVSRRIPRPVPIFDAHAFSDASSGVGVAVVIAGRWRAWRILPGWQSPSEGRDIGWLEAVGFELLVRVLLRIHSTVGHFKVFGDNTGVVDGWRKGKSRSVAVNTIFKRLSALLERRDVMVHTRYVTSASNPADNPSRGRYPAPALLLPPITLPTAVAPFLIDWNAPRSESERLHAAPIPSPRLPVPILPSASSSTRDPRSSHSLSQEMTSSGGMTSRTFNPVAIPVRSGGARPRPYPAHLTPARSELRPHCLARDRLRLWKPASARAVLGYADSTLETYGAGLLLYHVWCDSRSVPEEDRTPITMTILELFSAAMVGSYAETAVNNYVSGLQAWHVLHGLPWNIDRQRFKVMLRAADRLAPVTRGKRPPLTVEILTVLHPGLDLTAPLDAAVWAALLTVFWCTARRGEFVLKTLTSFDPNLHVQRSHYRTEVREGVTAHIFTLPWTKTRRYESEEVFFVPQPSLAVCNPLPALANHFSINNPPDDGPLFAYKHKGDRRPLTGHAMQKRLKAVATSIGVDLPPGHSARIGSLLWHLLNGMPFMEAMAKGRWQSVSSFHLYLRQHAQVLSPHLQARPHVYSELNRRILDATRSLAAPATV</sequence>
<evidence type="ECO:0000313" key="5">
    <source>
        <dbReference type="Proteomes" id="UP000230002"/>
    </source>
</evidence>
<dbReference type="AlphaFoldDB" id="A0A2G8S3P8"/>
<dbReference type="Gene3D" id="1.10.443.10">
    <property type="entry name" value="Intergrase catalytic core"/>
    <property type="match status" value="1"/>
</dbReference>
<dbReference type="OrthoDB" id="2794913at2759"/>
<keyword evidence="5" id="KW-1185">Reference proteome</keyword>
<dbReference type="SUPFAM" id="SSF56349">
    <property type="entry name" value="DNA breaking-rejoining enzymes"/>
    <property type="match status" value="1"/>
</dbReference>
<evidence type="ECO:0000256" key="2">
    <source>
        <dbReference type="ARBA" id="ARBA00023172"/>
    </source>
</evidence>
<dbReference type="PANTHER" id="PTHR33050">
    <property type="entry name" value="REVERSE TRANSCRIPTASE DOMAIN-CONTAINING PROTEIN"/>
    <property type="match status" value="1"/>
</dbReference>
<comment type="caution">
    <text evidence="4">The sequence shown here is derived from an EMBL/GenBank/DDBJ whole genome shotgun (WGS) entry which is preliminary data.</text>
</comment>
<evidence type="ECO:0000313" key="4">
    <source>
        <dbReference type="EMBL" id="PIL28392.1"/>
    </source>
</evidence>
<dbReference type="GO" id="GO:0015074">
    <property type="term" value="P:DNA integration"/>
    <property type="evidence" value="ECO:0007669"/>
    <property type="project" value="InterPro"/>
</dbReference>
<proteinExistence type="predicted"/>
<keyword evidence="1" id="KW-0238">DNA-binding</keyword>
<reference evidence="4 5" key="1">
    <citation type="journal article" date="2015" name="Sci. Rep.">
        <title>Chromosome-level genome map provides insights into diverse defense mechanisms in the medicinal fungus Ganoderma sinense.</title>
        <authorList>
            <person name="Zhu Y."/>
            <person name="Xu J."/>
            <person name="Sun C."/>
            <person name="Zhou S."/>
            <person name="Xu H."/>
            <person name="Nelson D.R."/>
            <person name="Qian J."/>
            <person name="Song J."/>
            <person name="Luo H."/>
            <person name="Xiang L."/>
            <person name="Li Y."/>
            <person name="Xu Z."/>
            <person name="Ji A."/>
            <person name="Wang L."/>
            <person name="Lu S."/>
            <person name="Hayward A."/>
            <person name="Sun W."/>
            <person name="Li X."/>
            <person name="Schwartz D.C."/>
            <person name="Wang Y."/>
            <person name="Chen S."/>
        </authorList>
    </citation>
    <scope>NUCLEOTIDE SEQUENCE [LARGE SCALE GENOMIC DNA]</scope>
    <source>
        <strain evidence="4 5">ZZ0214-1</strain>
    </source>
</reference>
<accession>A0A2G8S3P8</accession>
<organism evidence="4 5">
    <name type="scientific">Ganoderma sinense ZZ0214-1</name>
    <dbReference type="NCBI Taxonomy" id="1077348"/>
    <lineage>
        <taxon>Eukaryota</taxon>
        <taxon>Fungi</taxon>
        <taxon>Dikarya</taxon>
        <taxon>Basidiomycota</taxon>
        <taxon>Agaricomycotina</taxon>
        <taxon>Agaricomycetes</taxon>
        <taxon>Polyporales</taxon>
        <taxon>Polyporaceae</taxon>
        <taxon>Ganoderma</taxon>
    </lineage>
</organism>
<evidence type="ECO:0000256" key="1">
    <source>
        <dbReference type="ARBA" id="ARBA00023125"/>
    </source>
</evidence>
<evidence type="ECO:0000256" key="3">
    <source>
        <dbReference type="SAM" id="MobiDB-lite"/>
    </source>
</evidence>
<dbReference type="PANTHER" id="PTHR33050:SF7">
    <property type="entry name" value="RIBONUCLEASE H"/>
    <property type="match status" value="1"/>
</dbReference>
<dbReference type="InterPro" id="IPR011010">
    <property type="entry name" value="DNA_brk_join_enz"/>
</dbReference>
<dbReference type="Gene3D" id="1.10.150.130">
    <property type="match status" value="1"/>
</dbReference>
<dbReference type="InterPro" id="IPR013762">
    <property type="entry name" value="Integrase-like_cat_sf"/>
</dbReference>
<dbReference type="Proteomes" id="UP000230002">
    <property type="component" value="Unassembled WGS sequence"/>
</dbReference>
<feature type="region of interest" description="Disordered" evidence="3">
    <location>
        <begin position="472"/>
        <end position="508"/>
    </location>
</feature>
<dbReference type="GO" id="GO:0003677">
    <property type="term" value="F:DNA binding"/>
    <property type="evidence" value="ECO:0007669"/>
    <property type="project" value="UniProtKB-KW"/>
</dbReference>
<dbReference type="InterPro" id="IPR052055">
    <property type="entry name" value="Hepadnavirus_pol/RT"/>
</dbReference>
<keyword evidence="2" id="KW-0233">DNA recombination</keyword>